<accession>A0ACD0NUL1</accession>
<dbReference type="EMBL" id="KZ820048">
    <property type="protein sequence ID" value="PWN49452.1"/>
    <property type="molecule type" value="Genomic_DNA"/>
</dbReference>
<keyword evidence="2" id="KW-1185">Reference proteome</keyword>
<gene>
    <name evidence="1" type="ORF">IE53DRAFT_388314</name>
</gene>
<dbReference type="Proteomes" id="UP000245626">
    <property type="component" value="Unassembled WGS sequence"/>
</dbReference>
<name>A0ACD0NUL1_9BASI</name>
<evidence type="ECO:0000313" key="1">
    <source>
        <dbReference type="EMBL" id="PWN49452.1"/>
    </source>
</evidence>
<reference evidence="1 2" key="1">
    <citation type="journal article" date="2018" name="Mol. Biol. Evol.">
        <title>Broad Genomic Sampling Reveals a Smut Pathogenic Ancestry of the Fungal Clade Ustilaginomycotina.</title>
        <authorList>
            <person name="Kijpornyongpan T."/>
            <person name="Mondo S.J."/>
            <person name="Barry K."/>
            <person name="Sandor L."/>
            <person name="Lee J."/>
            <person name="Lipzen A."/>
            <person name="Pangilinan J."/>
            <person name="LaButti K."/>
            <person name="Hainaut M."/>
            <person name="Henrissat B."/>
            <person name="Grigoriev I.V."/>
            <person name="Spatafora J.W."/>
            <person name="Aime M.C."/>
        </authorList>
    </citation>
    <scope>NUCLEOTIDE SEQUENCE [LARGE SCALE GENOMIC DNA]</scope>
    <source>
        <strain evidence="1 2">SA 807</strain>
    </source>
</reference>
<sequence length="529" mass="59286">MRVKYSDDPRKFIESEADLDFELKGLVVLTTNPGLFYPELVKVGSVNSLIGLLSHENADIASATIELIEELTDDDVLDAGENLEDEEEEREDGQVERNGQEGMRLFVDSLAENQILELLVSNLQRFKDEPVSEANGAAAEGRAQEEEETDAQAIFHTLGALENLVSFKPSLAESLVQETEFLKWTLERVKRKGGYDQNKGYAGEMLAIVLSSSEKNRRRVGQVGGIDVLLGVLAQYRKRDPIDADETEFMENIFDALCSCLSLDENKALFFEGEGVELMVIIMKEKRMSRLRSIKVLNHALSGPGGSKNCVKFIESLGLKTLFSAFMGKGSTANGSKAKKRKKAEAASTTTLEDEEHILGIIVSLLNNLESESAERIRLLSKFVEEEYEKVDRLLEVRENLVSRIQSVETGIEKEKKELEEEGIEIGDEEQEVFYLRRLENGLFSLQLVDYITAWICMEDDGVRAHVKMLLERKGSGLEDVIQVLKEYHDNMGDESVAIGSEREERGEKQTEVKTKDIIVALVNFLLAS</sequence>
<organism evidence="1 2">
    <name type="scientific">Violaceomyces palustris</name>
    <dbReference type="NCBI Taxonomy" id="1673888"/>
    <lineage>
        <taxon>Eukaryota</taxon>
        <taxon>Fungi</taxon>
        <taxon>Dikarya</taxon>
        <taxon>Basidiomycota</taxon>
        <taxon>Ustilaginomycotina</taxon>
        <taxon>Ustilaginomycetes</taxon>
        <taxon>Violaceomycetales</taxon>
        <taxon>Violaceomycetaceae</taxon>
        <taxon>Violaceomyces</taxon>
    </lineage>
</organism>
<evidence type="ECO:0000313" key="2">
    <source>
        <dbReference type="Proteomes" id="UP000245626"/>
    </source>
</evidence>
<proteinExistence type="predicted"/>
<protein>
    <submittedName>
        <fullName evidence="1">Uncharacterized protein</fullName>
    </submittedName>
</protein>